<reference evidence="1" key="1">
    <citation type="submission" date="2020-02" db="EMBL/GenBank/DDBJ databases">
        <title>Genome sequencing of the panga catfish, Pangasius djambal.</title>
        <authorList>
            <person name="Wen M."/>
            <person name="Zahm M."/>
            <person name="Roques C."/>
            <person name="Cabau C."/>
            <person name="Klopp C."/>
            <person name="Donnadieu C."/>
            <person name="Jouanno E."/>
            <person name="Avarre J.-C."/>
            <person name="Campet M."/>
            <person name="Ha T."/>
            <person name="Dugue R."/>
            <person name="Lampietro C."/>
            <person name="Louis A."/>
            <person name="Herpin A."/>
            <person name="Echchiki A."/>
            <person name="Berthelot C."/>
            <person name="Parey E."/>
            <person name="Roest-Crollius H."/>
            <person name="Braasch I."/>
            <person name="Postlethwait J.H."/>
            <person name="Bobe J."/>
            <person name="Montfort J."/>
            <person name="Bouchez O."/>
            <person name="Begum T."/>
            <person name="Schartl M."/>
            <person name="Gustiano R."/>
            <person name="Guiguen Y."/>
        </authorList>
    </citation>
    <scope>NUCLEOTIDE SEQUENCE</scope>
    <source>
        <strain evidence="1">Pdj_M5554</strain>
    </source>
</reference>
<keyword evidence="2" id="KW-1185">Reference proteome</keyword>
<sequence>MDSNRKHVTLQLMVAVGTAVIGSLQFGYNTGVINAPQAIIGGFYNETWHDRYSEHIPPNSLTTLWAISVAIFSVGGIFGSFSVGLFVNRLGRRNSMLVANILAFVAAALMGFSKLAASWEMLIIGRLVVGLYSGLSTGFVPMYVGEIAPTSLRGALGTLHQLGIVVGILMAQIFGIESIMGNATMWPFLLGFTFIPALIQCALLPFCPESPRFLLIIQNEENKAKTVLKKLRGTEDVGEDIQEMKEEGRQMMREKKVTIVELFRSPLYRQPLLIAVMLQLSQQFSGINAVFYYSTSIFKKAGVSQPVYATIGAGVVNTVFTIVSLFVVERAGRRSLHLTGLMGMAVSAVCMTIAMALTDQVPSLSYVSIVAIFVFVAFFEIGPGPIPWFIVAELFSQGPRPSAFAVAGFSNWTANFIVGMCFQYVEQLTGPYVFIIFTVLLLIFFVFTYFKVPETKGRTFDEISAGFRQNLGSGAEKYGPHEHNMLGTDSQL</sequence>
<proteinExistence type="predicted"/>
<dbReference type="EMBL" id="CM040990">
    <property type="protein sequence ID" value="MCJ8741602.1"/>
    <property type="molecule type" value="Genomic_DNA"/>
</dbReference>
<dbReference type="Proteomes" id="UP000830395">
    <property type="component" value="Chromosome 16"/>
</dbReference>
<organism evidence="1 2">
    <name type="scientific">Pangasius djambal</name>
    <dbReference type="NCBI Taxonomy" id="1691987"/>
    <lineage>
        <taxon>Eukaryota</taxon>
        <taxon>Metazoa</taxon>
        <taxon>Chordata</taxon>
        <taxon>Craniata</taxon>
        <taxon>Vertebrata</taxon>
        <taxon>Euteleostomi</taxon>
        <taxon>Actinopterygii</taxon>
        <taxon>Neopterygii</taxon>
        <taxon>Teleostei</taxon>
        <taxon>Ostariophysi</taxon>
        <taxon>Siluriformes</taxon>
        <taxon>Pangasiidae</taxon>
        <taxon>Pangasius</taxon>
    </lineage>
</organism>
<gene>
    <name evidence="1" type="ORF">PDJAM_G00072460</name>
</gene>
<protein>
    <submittedName>
        <fullName evidence="1">Uncharacterized protein</fullName>
    </submittedName>
</protein>
<name>A0ACC5Z185_9TELE</name>
<comment type="caution">
    <text evidence="1">The sequence shown here is derived from an EMBL/GenBank/DDBJ whole genome shotgun (WGS) entry which is preliminary data.</text>
</comment>
<accession>A0ACC5Z185</accession>
<evidence type="ECO:0000313" key="2">
    <source>
        <dbReference type="Proteomes" id="UP000830395"/>
    </source>
</evidence>
<evidence type="ECO:0000313" key="1">
    <source>
        <dbReference type="EMBL" id="MCJ8741602.1"/>
    </source>
</evidence>